<keyword evidence="2" id="KW-0539">Nucleus</keyword>
<evidence type="ECO:0000256" key="3">
    <source>
        <dbReference type="ARBA" id="ARBA00034483"/>
    </source>
</evidence>
<dbReference type="GO" id="GO:0044666">
    <property type="term" value="C:MLL3/4 complex"/>
    <property type="evidence" value="ECO:0007669"/>
    <property type="project" value="TreeGrafter"/>
</dbReference>
<dbReference type="Proteomes" id="UP000762676">
    <property type="component" value="Unassembled WGS sequence"/>
</dbReference>
<dbReference type="InterPro" id="IPR051630">
    <property type="entry name" value="Corepressor-Demethylase"/>
</dbReference>
<evidence type="ECO:0000256" key="1">
    <source>
        <dbReference type="ARBA" id="ARBA00004123"/>
    </source>
</evidence>
<comment type="subcellular location">
    <subcellularLocation>
        <location evidence="1">Nucleus</location>
    </subcellularLocation>
</comment>
<gene>
    <name evidence="4" type="ORF">ElyMa_004405400</name>
</gene>
<dbReference type="GO" id="GO:0010468">
    <property type="term" value="P:regulation of gene expression"/>
    <property type="evidence" value="ECO:0007669"/>
    <property type="project" value="TreeGrafter"/>
</dbReference>
<dbReference type="AlphaFoldDB" id="A0AAV4H9X0"/>
<comment type="caution">
    <text evidence="4">The sequence shown here is derived from an EMBL/GenBank/DDBJ whole genome shotgun (WGS) entry which is preliminary data.</text>
</comment>
<reference evidence="4 5" key="1">
    <citation type="journal article" date="2021" name="Elife">
        <title>Chloroplast acquisition without the gene transfer in kleptoplastic sea slugs, Plakobranchus ocellatus.</title>
        <authorList>
            <person name="Maeda T."/>
            <person name="Takahashi S."/>
            <person name="Yoshida T."/>
            <person name="Shimamura S."/>
            <person name="Takaki Y."/>
            <person name="Nagai Y."/>
            <person name="Toyoda A."/>
            <person name="Suzuki Y."/>
            <person name="Arimoto A."/>
            <person name="Ishii H."/>
            <person name="Satoh N."/>
            <person name="Nishiyama T."/>
            <person name="Hasebe M."/>
            <person name="Maruyama T."/>
            <person name="Minagawa J."/>
            <person name="Obokata J."/>
            <person name="Shigenobu S."/>
        </authorList>
    </citation>
    <scope>NUCLEOTIDE SEQUENCE [LARGE SCALE GENOMIC DNA]</scope>
</reference>
<dbReference type="SUPFAM" id="SSF48452">
    <property type="entry name" value="TPR-like"/>
    <property type="match status" value="1"/>
</dbReference>
<dbReference type="GO" id="GO:0000978">
    <property type="term" value="F:RNA polymerase II cis-regulatory region sequence-specific DNA binding"/>
    <property type="evidence" value="ECO:0007669"/>
    <property type="project" value="TreeGrafter"/>
</dbReference>
<dbReference type="GO" id="GO:0071558">
    <property type="term" value="F:histone H3K27me2/H3K27me3 demethylase activity"/>
    <property type="evidence" value="ECO:0007669"/>
    <property type="project" value="TreeGrafter"/>
</dbReference>
<dbReference type="PANTHER" id="PTHR14017">
    <property type="entry name" value="LYSINE-SPECIFIC DEMETHYLASE"/>
    <property type="match status" value="1"/>
</dbReference>
<dbReference type="Gene3D" id="1.25.40.10">
    <property type="entry name" value="Tetratricopeptide repeat domain"/>
    <property type="match status" value="1"/>
</dbReference>
<evidence type="ECO:0000313" key="4">
    <source>
        <dbReference type="EMBL" id="GFR94514.1"/>
    </source>
</evidence>
<comment type="similarity">
    <text evidence="3">Belongs to the UTX family.</text>
</comment>
<dbReference type="PANTHER" id="PTHR14017:SF1">
    <property type="entry name" value="LD02225P"/>
    <property type="match status" value="1"/>
</dbReference>
<proteinExistence type="inferred from homology"/>
<sequence length="182" mass="20502">MYLPTQILIDPYRFALVGNSRAIQVFQQLLYTNPAFKRASEVHLRLALMFKVLKQYDTSLKHFKLTLADSSPCISPQPEIRLHRAHLYEVQGKYKQAKEAYETFIQRDQLTPALKAAGLRQLAYAIEMGFPVVQNPTTHHCTSSVIEVTVLISSAARWAVLSSMGIVLSVALHVVYSHGAFD</sequence>
<accession>A0AAV4H9X0</accession>
<protein>
    <submittedName>
        <fullName evidence="4">Lysine-specific demethylase 6A-like</fullName>
    </submittedName>
</protein>
<evidence type="ECO:0000256" key="2">
    <source>
        <dbReference type="ARBA" id="ARBA00023242"/>
    </source>
</evidence>
<dbReference type="EMBL" id="BMAT01008887">
    <property type="protein sequence ID" value="GFR94514.1"/>
    <property type="molecule type" value="Genomic_DNA"/>
</dbReference>
<evidence type="ECO:0000313" key="5">
    <source>
        <dbReference type="Proteomes" id="UP000762676"/>
    </source>
</evidence>
<name>A0AAV4H9X0_9GAST</name>
<organism evidence="4 5">
    <name type="scientific">Elysia marginata</name>
    <dbReference type="NCBI Taxonomy" id="1093978"/>
    <lineage>
        <taxon>Eukaryota</taxon>
        <taxon>Metazoa</taxon>
        <taxon>Spiralia</taxon>
        <taxon>Lophotrochozoa</taxon>
        <taxon>Mollusca</taxon>
        <taxon>Gastropoda</taxon>
        <taxon>Heterobranchia</taxon>
        <taxon>Euthyneura</taxon>
        <taxon>Panpulmonata</taxon>
        <taxon>Sacoglossa</taxon>
        <taxon>Placobranchoidea</taxon>
        <taxon>Plakobranchidae</taxon>
        <taxon>Elysia</taxon>
    </lineage>
</organism>
<keyword evidence="5" id="KW-1185">Reference proteome</keyword>
<dbReference type="InterPro" id="IPR011990">
    <property type="entry name" value="TPR-like_helical_dom_sf"/>
</dbReference>
<dbReference type="GO" id="GO:0031490">
    <property type="term" value="F:chromatin DNA binding"/>
    <property type="evidence" value="ECO:0007669"/>
    <property type="project" value="TreeGrafter"/>
</dbReference>